<accession>A0ABM7ZFQ0</accession>
<name>A0ABM7ZFQ0_9BACT</name>
<evidence type="ECO:0000313" key="3">
    <source>
        <dbReference type="Proteomes" id="UP001062263"/>
    </source>
</evidence>
<dbReference type="Proteomes" id="UP001062263">
    <property type="component" value="Chromosome"/>
</dbReference>
<dbReference type="EMBL" id="AP025943">
    <property type="protein sequence ID" value="BDL43591.1"/>
    <property type="molecule type" value="Genomic_DNA"/>
</dbReference>
<protein>
    <recommendedName>
        <fullName evidence="1">Tr-type G domain-containing protein</fullName>
    </recommendedName>
</protein>
<evidence type="ECO:0000313" key="2">
    <source>
        <dbReference type="EMBL" id="BDL43591.1"/>
    </source>
</evidence>
<organism evidence="2 3">
    <name type="scientific">Akkermansia biwaensis</name>
    <dbReference type="NCBI Taxonomy" id="2946555"/>
    <lineage>
        <taxon>Bacteria</taxon>
        <taxon>Pseudomonadati</taxon>
        <taxon>Verrucomicrobiota</taxon>
        <taxon>Verrucomicrobiia</taxon>
        <taxon>Verrucomicrobiales</taxon>
        <taxon>Akkermansiaceae</taxon>
        <taxon>Akkermansia</taxon>
    </lineage>
</organism>
<sequence>MKSKATIAVCGLMDSGKSTLIKSLLRKNTGRVIEPDALCIEQATGRTITGTRIACPVNDHTDLVFCDCPGHLEYLPEIVSGLCASRGYILIIDENRREQSEAYQRKLGEIAAAIGVENIAVVHSHSMEEQTEQIHYDTEQPSFDAAMDRLLEIMDRFLRKEHQVPPDESRVVWFDSLDGTARYVLYDSAGHALDWSHEGSHDPGDCSPIDGLPPSLSGRFLVCRAKKGNIVGVGCAA</sequence>
<gene>
    <name evidence="2" type="ORF">Abiwalacus_11650</name>
</gene>
<dbReference type="InterPro" id="IPR027417">
    <property type="entry name" value="P-loop_NTPase"/>
</dbReference>
<dbReference type="SUPFAM" id="SSF52540">
    <property type="entry name" value="P-loop containing nucleoside triphosphate hydrolases"/>
    <property type="match status" value="1"/>
</dbReference>
<keyword evidence="3" id="KW-1185">Reference proteome</keyword>
<reference evidence="2" key="1">
    <citation type="submission" date="2022-06" db="EMBL/GenBank/DDBJ databases">
        <title>Akkermansia biwalacus sp. nov., an anaerobic mucin-degrading bacterium isolated from human intestine.</title>
        <authorList>
            <person name="Kobayashi Y."/>
            <person name="Inoue S."/>
            <person name="Kawahara T."/>
            <person name="Kohda N."/>
        </authorList>
    </citation>
    <scope>NUCLEOTIDE SEQUENCE</scope>
    <source>
        <strain evidence="2">WON2089</strain>
    </source>
</reference>
<dbReference type="Pfam" id="PF00009">
    <property type="entry name" value="GTP_EFTU"/>
    <property type="match status" value="1"/>
</dbReference>
<dbReference type="InterPro" id="IPR000795">
    <property type="entry name" value="T_Tr_GTP-bd_dom"/>
</dbReference>
<dbReference type="Gene3D" id="3.40.50.300">
    <property type="entry name" value="P-loop containing nucleotide triphosphate hydrolases"/>
    <property type="match status" value="1"/>
</dbReference>
<dbReference type="RefSeq" id="WP_215434264.1">
    <property type="nucleotide sequence ID" value="NZ_AP025943.1"/>
</dbReference>
<evidence type="ECO:0000259" key="1">
    <source>
        <dbReference type="Pfam" id="PF00009"/>
    </source>
</evidence>
<feature type="domain" description="Tr-type G" evidence="1">
    <location>
        <begin position="5"/>
        <end position="120"/>
    </location>
</feature>
<proteinExistence type="predicted"/>